<protein>
    <recommendedName>
        <fullName evidence="4">Carrier domain-containing protein</fullName>
    </recommendedName>
</protein>
<dbReference type="SUPFAM" id="SSF47336">
    <property type="entry name" value="ACP-like"/>
    <property type="match status" value="1"/>
</dbReference>
<dbReference type="SMART" id="SM00823">
    <property type="entry name" value="PKS_PP"/>
    <property type="match status" value="1"/>
</dbReference>
<feature type="region of interest" description="Disordered" evidence="3">
    <location>
        <begin position="108"/>
        <end position="140"/>
    </location>
</feature>
<dbReference type="OrthoDB" id="4324469at2"/>
<name>A0A964UJQ3_9ACTN</name>
<sequence length="140" mass="14942">MAGSTAPDTLQLPLPPAALRGKAVDERARLISGYLCRVLTGALDVPPAHRVSAERSLRAQGLNSLTALRLTRTLRLALRVDVPVDLLLTHDTVTELATALAARLEEPTRTALLEEPPRTALLGKEPSRTARPGPSPHLLG</sequence>
<reference evidence="5" key="1">
    <citation type="submission" date="2020-01" db="EMBL/GenBank/DDBJ databases">
        <title>Whole-genome analyses of novel actinobacteria.</title>
        <authorList>
            <person name="Sahin N."/>
        </authorList>
    </citation>
    <scope>NUCLEOTIDE SEQUENCE</scope>
    <source>
        <strain evidence="5">YC537</strain>
    </source>
</reference>
<dbReference type="Proteomes" id="UP000598297">
    <property type="component" value="Unassembled WGS sequence"/>
</dbReference>
<dbReference type="Gene3D" id="1.10.1200.10">
    <property type="entry name" value="ACP-like"/>
    <property type="match status" value="1"/>
</dbReference>
<dbReference type="InterPro" id="IPR009081">
    <property type="entry name" value="PP-bd_ACP"/>
</dbReference>
<dbReference type="Pfam" id="PF00550">
    <property type="entry name" value="PP-binding"/>
    <property type="match status" value="1"/>
</dbReference>
<proteinExistence type="predicted"/>
<gene>
    <name evidence="5" type="ORF">GUY60_00435</name>
</gene>
<evidence type="ECO:0000313" key="5">
    <source>
        <dbReference type="EMBL" id="NBE49917.1"/>
    </source>
</evidence>
<dbReference type="AlphaFoldDB" id="A0A964UJQ3"/>
<evidence type="ECO:0000256" key="1">
    <source>
        <dbReference type="ARBA" id="ARBA00022450"/>
    </source>
</evidence>
<dbReference type="InterPro" id="IPR036736">
    <property type="entry name" value="ACP-like_sf"/>
</dbReference>
<keyword evidence="6" id="KW-1185">Reference proteome</keyword>
<comment type="caution">
    <text evidence="5">The sequence shown here is derived from an EMBL/GenBank/DDBJ whole genome shotgun (WGS) entry which is preliminary data.</text>
</comment>
<dbReference type="EMBL" id="JAAAHS010000002">
    <property type="protein sequence ID" value="NBE49917.1"/>
    <property type="molecule type" value="Genomic_DNA"/>
</dbReference>
<dbReference type="RefSeq" id="WP_161692802.1">
    <property type="nucleotide sequence ID" value="NZ_JAAAHS010000002.1"/>
</dbReference>
<dbReference type="GO" id="GO:0031177">
    <property type="term" value="F:phosphopantetheine binding"/>
    <property type="evidence" value="ECO:0007669"/>
    <property type="project" value="InterPro"/>
</dbReference>
<evidence type="ECO:0000256" key="3">
    <source>
        <dbReference type="SAM" id="MobiDB-lite"/>
    </source>
</evidence>
<keyword evidence="2" id="KW-0597">Phosphoprotein</keyword>
<feature type="domain" description="Carrier" evidence="4">
    <location>
        <begin position="29"/>
        <end position="104"/>
    </location>
</feature>
<evidence type="ECO:0000259" key="4">
    <source>
        <dbReference type="PROSITE" id="PS50075"/>
    </source>
</evidence>
<keyword evidence="1" id="KW-0596">Phosphopantetheine</keyword>
<dbReference type="InterPro" id="IPR020806">
    <property type="entry name" value="PKS_PP-bd"/>
</dbReference>
<dbReference type="PROSITE" id="PS50075">
    <property type="entry name" value="CARRIER"/>
    <property type="match status" value="1"/>
</dbReference>
<organism evidence="5 6">
    <name type="scientific">Streptomyces boluensis</name>
    <dbReference type="NCBI Taxonomy" id="1775135"/>
    <lineage>
        <taxon>Bacteria</taxon>
        <taxon>Bacillati</taxon>
        <taxon>Actinomycetota</taxon>
        <taxon>Actinomycetes</taxon>
        <taxon>Kitasatosporales</taxon>
        <taxon>Streptomycetaceae</taxon>
        <taxon>Streptomyces</taxon>
    </lineage>
</organism>
<evidence type="ECO:0000256" key="2">
    <source>
        <dbReference type="ARBA" id="ARBA00022553"/>
    </source>
</evidence>
<evidence type="ECO:0000313" key="6">
    <source>
        <dbReference type="Proteomes" id="UP000598297"/>
    </source>
</evidence>
<dbReference type="GO" id="GO:0017000">
    <property type="term" value="P:antibiotic biosynthetic process"/>
    <property type="evidence" value="ECO:0007669"/>
    <property type="project" value="UniProtKB-ARBA"/>
</dbReference>
<accession>A0A964UJQ3</accession>